<sequence length="122" mass="14197">MLIYRNICIFSLNLRLKYDRFLKSYKSKDFSSGWMLGYAAGILVAMSSMLITIVLGSFRGMFLAAARWAVSNHSITVFAYRFKRACLLVAYVSFVGWITWQYSKMIGLKELLLDYKVMERFL</sequence>
<name>A0ACD5UU44_AVESA</name>
<evidence type="ECO:0000313" key="1">
    <source>
        <dbReference type="EnsemblPlants" id="AVESA.00010b.r2.2CG0316580.1.CDS.1"/>
    </source>
</evidence>
<dbReference type="EnsemblPlants" id="AVESA.00010b.r2.2CG0316580.1">
    <property type="protein sequence ID" value="AVESA.00010b.r2.2CG0316580.1.CDS.1"/>
    <property type="gene ID" value="AVESA.00010b.r2.2CG0316580"/>
</dbReference>
<reference evidence="1" key="1">
    <citation type="submission" date="2021-05" db="EMBL/GenBank/DDBJ databases">
        <authorList>
            <person name="Scholz U."/>
            <person name="Mascher M."/>
            <person name="Fiebig A."/>
        </authorList>
    </citation>
    <scope>NUCLEOTIDE SEQUENCE [LARGE SCALE GENOMIC DNA]</scope>
</reference>
<keyword evidence="2" id="KW-1185">Reference proteome</keyword>
<protein>
    <submittedName>
        <fullName evidence="1">Uncharacterized protein</fullName>
    </submittedName>
</protein>
<proteinExistence type="predicted"/>
<organism evidence="1 2">
    <name type="scientific">Avena sativa</name>
    <name type="common">Oat</name>
    <dbReference type="NCBI Taxonomy" id="4498"/>
    <lineage>
        <taxon>Eukaryota</taxon>
        <taxon>Viridiplantae</taxon>
        <taxon>Streptophyta</taxon>
        <taxon>Embryophyta</taxon>
        <taxon>Tracheophyta</taxon>
        <taxon>Spermatophyta</taxon>
        <taxon>Magnoliopsida</taxon>
        <taxon>Liliopsida</taxon>
        <taxon>Poales</taxon>
        <taxon>Poaceae</taxon>
        <taxon>BOP clade</taxon>
        <taxon>Pooideae</taxon>
        <taxon>Poodae</taxon>
        <taxon>Poeae</taxon>
        <taxon>Poeae Chloroplast Group 1 (Aveneae type)</taxon>
        <taxon>Aveninae</taxon>
        <taxon>Avena</taxon>
    </lineage>
</organism>
<accession>A0ACD5UU44</accession>
<reference evidence="1" key="2">
    <citation type="submission" date="2025-09" db="UniProtKB">
        <authorList>
            <consortium name="EnsemblPlants"/>
        </authorList>
    </citation>
    <scope>IDENTIFICATION</scope>
</reference>
<dbReference type="Proteomes" id="UP001732700">
    <property type="component" value="Chromosome 2C"/>
</dbReference>
<evidence type="ECO:0000313" key="2">
    <source>
        <dbReference type="Proteomes" id="UP001732700"/>
    </source>
</evidence>